<dbReference type="AlphaFoldDB" id="A0A0B6Y890"/>
<dbReference type="EMBL" id="HACG01005166">
    <property type="protein sequence ID" value="CEK52031.1"/>
    <property type="molecule type" value="Transcribed_RNA"/>
</dbReference>
<evidence type="ECO:0000313" key="2">
    <source>
        <dbReference type="EMBL" id="CEK52031.1"/>
    </source>
</evidence>
<evidence type="ECO:0000256" key="1">
    <source>
        <dbReference type="SAM" id="MobiDB-lite"/>
    </source>
</evidence>
<gene>
    <name evidence="2" type="primary">ORF15259</name>
</gene>
<feature type="compositionally biased region" description="Polar residues" evidence="1">
    <location>
        <begin position="37"/>
        <end position="47"/>
    </location>
</feature>
<sequence length="56" mass="6286">MNVTYLAIKILPDESELLIKCDHIQYNKIAEVNIQSNHESGENQTSVHLIGPSSLH</sequence>
<proteinExistence type="predicted"/>
<name>A0A0B6Y890_9EUPU</name>
<accession>A0A0B6Y890</accession>
<protein>
    <submittedName>
        <fullName evidence="2">Uncharacterized protein</fullName>
    </submittedName>
</protein>
<feature type="region of interest" description="Disordered" evidence="1">
    <location>
        <begin position="37"/>
        <end position="56"/>
    </location>
</feature>
<organism evidence="2">
    <name type="scientific">Arion vulgaris</name>
    <dbReference type="NCBI Taxonomy" id="1028688"/>
    <lineage>
        <taxon>Eukaryota</taxon>
        <taxon>Metazoa</taxon>
        <taxon>Spiralia</taxon>
        <taxon>Lophotrochozoa</taxon>
        <taxon>Mollusca</taxon>
        <taxon>Gastropoda</taxon>
        <taxon>Heterobranchia</taxon>
        <taxon>Euthyneura</taxon>
        <taxon>Panpulmonata</taxon>
        <taxon>Eupulmonata</taxon>
        <taxon>Stylommatophora</taxon>
        <taxon>Helicina</taxon>
        <taxon>Arionoidea</taxon>
        <taxon>Arionidae</taxon>
        <taxon>Arion</taxon>
    </lineage>
</organism>
<feature type="non-terminal residue" evidence="2">
    <location>
        <position position="56"/>
    </location>
</feature>
<reference evidence="2" key="1">
    <citation type="submission" date="2014-12" db="EMBL/GenBank/DDBJ databases">
        <title>Insight into the proteome of Arion vulgaris.</title>
        <authorList>
            <person name="Aradska J."/>
            <person name="Bulat T."/>
            <person name="Smidak R."/>
            <person name="Sarate P."/>
            <person name="Gangsoo J."/>
            <person name="Sialana F."/>
            <person name="Bilban M."/>
            <person name="Lubec G."/>
        </authorList>
    </citation>
    <scope>NUCLEOTIDE SEQUENCE</scope>
    <source>
        <tissue evidence="2">Skin</tissue>
    </source>
</reference>